<reference evidence="2 3" key="1">
    <citation type="journal article" date="2014" name="Genome Announc.">
        <title>Complete Genome Sequence of Spiroplasma apis B31T (ATCC 33834), a Bacterium Associated with May Disease of Honeybees (Apis mellifera).</title>
        <authorList>
            <person name="Ku C."/>
            <person name="Lo W.S."/>
            <person name="Chen L.L."/>
            <person name="Kuo C.H."/>
        </authorList>
    </citation>
    <scope>NUCLEOTIDE SEQUENCE [LARGE SCALE GENOMIC DNA]</scope>
    <source>
        <strain evidence="2">B31</strain>
    </source>
</reference>
<dbReference type="PATRIC" id="fig|1276258.3.peg.30"/>
<keyword evidence="3" id="KW-1185">Reference proteome</keyword>
<dbReference type="AlphaFoldDB" id="V5RGT3"/>
<dbReference type="HOGENOM" id="CLU_071807_0_0_14"/>
<dbReference type="KEGG" id="sapi:SAPIS_v1c00300"/>
<organism evidence="2 3">
    <name type="scientific">Spiroplasma apis B31</name>
    <dbReference type="NCBI Taxonomy" id="1276258"/>
    <lineage>
        <taxon>Bacteria</taxon>
        <taxon>Bacillati</taxon>
        <taxon>Mycoplasmatota</taxon>
        <taxon>Mollicutes</taxon>
        <taxon>Entomoplasmatales</taxon>
        <taxon>Spiroplasmataceae</taxon>
        <taxon>Spiroplasma</taxon>
    </lineage>
</organism>
<sequence>MQKFAEILLKGNNLAYAASGLIGLFILAYIVYNSLSYLVLKERYHGIRFTTKNIAYITMFTAVSVSVTVVISLTVPITVFPPVRIAFEGVMVKITGFIFGPIVGVIVGLITEALVMIFVPSFVHPAYIIVIICYGYIAGIGASFLRVGKGNNWVTLALVNIFLIGFALLMAYLIDFANLESGIEFFGFTMSKEVFKWVFIGSVMTCIFLVWTFTIVFMAKGHNKVLNTLLPIVLFASAAEYLVTAVISAWGDYEFLGLNTGKENGVGYESGYVLMLMSRLVQAPLKIIFNSAVLYFTYKAVSPLIKTDR</sequence>
<dbReference type="Proteomes" id="UP000018550">
    <property type="component" value="Chromosome"/>
</dbReference>
<dbReference type="eggNOG" id="ENOG5033T91">
    <property type="taxonomic scope" value="Bacteria"/>
</dbReference>
<feature type="transmembrane region" description="Helical" evidence="1">
    <location>
        <begin position="12"/>
        <end position="34"/>
    </location>
</feature>
<dbReference type="EMBL" id="CP006682">
    <property type="protein sequence ID" value="AHB35877.1"/>
    <property type="molecule type" value="Genomic_DNA"/>
</dbReference>
<gene>
    <name evidence="2" type="ORF">SAPIS_v1c00300</name>
</gene>
<proteinExistence type="predicted"/>
<feature type="transmembrane region" description="Helical" evidence="1">
    <location>
        <begin position="229"/>
        <end position="251"/>
    </location>
</feature>
<dbReference type="Pfam" id="PF07155">
    <property type="entry name" value="ECF-ribofla_trS"/>
    <property type="match status" value="1"/>
</dbReference>
<keyword evidence="1" id="KW-0812">Transmembrane</keyword>
<keyword evidence="1" id="KW-0472">Membrane</keyword>
<dbReference type="GO" id="GO:0016020">
    <property type="term" value="C:membrane"/>
    <property type="evidence" value="ECO:0007669"/>
    <property type="project" value="InterPro"/>
</dbReference>
<keyword evidence="1" id="KW-1133">Transmembrane helix</keyword>
<evidence type="ECO:0000313" key="2">
    <source>
        <dbReference type="EMBL" id="AHB35877.1"/>
    </source>
</evidence>
<dbReference type="RefSeq" id="WP_023788811.1">
    <property type="nucleotide sequence ID" value="NC_022998.1"/>
</dbReference>
<accession>V5RGT3</accession>
<feature type="transmembrane region" description="Helical" evidence="1">
    <location>
        <begin position="194"/>
        <end position="217"/>
    </location>
</feature>
<evidence type="ECO:0000313" key="3">
    <source>
        <dbReference type="Proteomes" id="UP000018550"/>
    </source>
</evidence>
<feature type="transmembrane region" description="Helical" evidence="1">
    <location>
        <begin position="152"/>
        <end position="174"/>
    </location>
</feature>
<name>V5RGT3_SPIAP</name>
<evidence type="ECO:0000256" key="1">
    <source>
        <dbReference type="SAM" id="Phobius"/>
    </source>
</evidence>
<dbReference type="STRING" id="1276258.SAPIS_v1c00300"/>
<feature type="transmembrane region" description="Helical" evidence="1">
    <location>
        <begin position="125"/>
        <end position="145"/>
    </location>
</feature>
<dbReference type="InterPro" id="IPR009825">
    <property type="entry name" value="ECF_substrate-spec-like"/>
</dbReference>
<evidence type="ECO:0008006" key="4">
    <source>
        <dbReference type="Google" id="ProtNLM"/>
    </source>
</evidence>
<protein>
    <recommendedName>
        <fullName evidence="4">ECF transporter S component</fullName>
    </recommendedName>
</protein>
<dbReference type="OrthoDB" id="397639at2"/>
<feature type="transmembrane region" description="Helical" evidence="1">
    <location>
        <begin position="271"/>
        <end position="296"/>
    </location>
</feature>
<feature type="transmembrane region" description="Helical" evidence="1">
    <location>
        <begin position="96"/>
        <end position="119"/>
    </location>
</feature>
<dbReference type="Gene3D" id="1.10.1760.20">
    <property type="match status" value="1"/>
</dbReference>
<feature type="transmembrane region" description="Helical" evidence="1">
    <location>
        <begin position="54"/>
        <end position="75"/>
    </location>
</feature>